<name>A0ABQ3VPB7_9CHLR</name>
<dbReference type="InterPro" id="IPR003661">
    <property type="entry name" value="HisK_dim/P_dom"/>
</dbReference>
<dbReference type="GO" id="GO:0016301">
    <property type="term" value="F:kinase activity"/>
    <property type="evidence" value="ECO:0007669"/>
    <property type="project" value="UniProtKB-KW"/>
</dbReference>
<dbReference type="PROSITE" id="PS50109">
    <property type="entry name" value="HIS_KIN"/>
    <property type="match status" value="1"/>
</dbReference>
<accession>A0ABQ3VPB7</accession>
<keyword evidence="5" id="KW-0902">Two-component regulatory system</keyword>
<evidence type="ECO:0000313" key="9">
    <source>
        <dbReference type="Proteomes" id="UP000635565"/>
    </source>
</evidence>
<keyword evidence="4 8" id="KW-0418">Kinase</keyword>
<dbReference type="PANTHER" id="PTHR43547">
    <property type="entry name" value="TWO-COMPONENT HISTIDINE KINASE"/>
    <property type="match status" value="1"/>
</dbReference>
<dbReference type="InterPro" id="IPR036890">
    <property type="entry name" value="HATPase_C_sf"/>
</dbReference>
<organism evidence="8 9">
    <name type="scientific">Dictyobacter formicarum</name>
    <dbReference type="NCBI Taxonomy" id="2778368"/>
    <lineage>
        <taxon>Bacteria</taxon>
        <taxon>Bacillati</taxon>
        <taxon>Chloroflexota</taxon>
        <taxon>Ktedonobacteria</taxon>
        <taxon>Ktedonobacterales</taxon>
        <taxon>Dictyobacteraceae</taxon>
        <taxon>Dictyobacter</taxon>
    </lineage>
</organism>
<dbReference type="SMART" id="SM00387">
    <property type="entry name" value="HATPase_c"/>
    <property type="match status" value="1"/>
</dbReference>
<dbReference type="Pfam" id="PF08448">
    <property type="entry name" value="PAS_4"/>
    <property type="match status" value="1"/>
</dbReference>
<keyword evidence="9" id="KW-1185">Reference proteome</keyword>
<feature type="domain" description="Histidine kinase" evidence="7">
    <location>
        <begin position="399"/>
        <end position="633"/>
    </location>
</feature>
<evidence type="ECO:0000256" key="5">
    <source>
        <dbReference type="ARBA" id="ARBA00023012"/>
    </source>
</evidence>
<evidence type="ECO:0000259" key="7">
    <source>
        <dbReference type="PROSITE" id="PS50109"/>
    </source>
</evidence>
<dbReference type="Pfam" id="PF01590">
    <property type="entry name" value="GAF"/>
    <property type="match status" value="1"/>
</dbReference>
<evidence type="ECO:0000256" key="2">
    <source>
        <dbReference type="ARBA" id="ARBA00012438"/>
    </source>
</evidence>
<dbReference type="SUPFAM" id="SSF55874">
    <property type="entry name" value="ATPase domain of HSP90 chaperone/DNA topoisomerase II/histidine kinase"/>
    <property type="match status" value="1"/>
</dbReference>
<reference evidence="8 9" key="1">
    <citation type="journal article" date="2021" name="Int. J. Syst. Evol. Microbiol.">
        <title>Reticulibacter mediterranei gen. nov., sp. nov., within the new family Reticulibacteraceae fam. nov., and Ktedonospora formicarum gen. nov., sp. nov., Ktedonobacter robiniae sp. nov., Dictyobacter formicarum sp. nov. and Dictyobacter arantiisoli sp. nov., belonging to the class Ktedonobacteria.</title>
        <authorList>
            <person name="Yabe S."/>
            <person name="Zheng Y."/>
            <person name="Wang C.M."/>
            <person name="Sakai Y."/>
            <person name="Abe K."/>
            <person name="Yokota A."/>
            <person name="Donadio S."/>
            <person name="Cavaletti L."/>
            <person name="Monciardini P."/>
        </authorList>
    </citation>
    <scope>NUCLEOTIDE SEQUENCE [LARGE SCALE GENOMIC DNA]</scope>
    <source>
        <strain evidence="8 9">SOSP1-9</strain>
    </source>
</reference>
<comment type="catalytic activity">
    <reaction evidence="1">
        <text>ATP + protein L-histidine = ADP + protein N-phospho-L-histidine.</text>
        <dbReference type="EC" id="2.7.13.3"/>
    </reaction>
</comment>
<dbReference type="PRINTS" id="PR00344">
    <property type="entry name" value="BCTRLSENSOR"/>
</dbReference>
<evidence type="ECO:0000313" key="8">
    <source>
        <dbReference type="EMBL" id="GHO88097.1"/>
    </source>
</evidence>
<dbReference type="SUPFAM" id="SSF47384">
    <property type="entry name" value="Homodimeric domain of signal transducing histidine kinase"/>
    <property type="match status" value="1"/>
</dbReference>
<dbReference type="EC" id="2.7.13.3" evidence="2"/>
<dbReference type="PANTHER" id="PTHR43547:SF2">
    <property type="entry name" value="HYBRID SIGNAL TRANSDUCTION HISTIDINE KINASE C"/>
    <property type="match status" value="1"/>
</dbReference>
<proteinExistence type="predicted"/>
<dbReference type="InterPro" id="IPR003018">
    <property type="entry name" value="GAF"/>
</dbReference>
<dbReference type="RefSeq" id="WP_201365685.1">
    <property type="nucleotide sequence ID" value="NZ_BNJJ01000021.1"/>
</dbReference>
<dbReference type="SMART" id="SM00388">
    <property type="entry name" value="HisKA"/>
    <property type="match status" value="1"/>
</dbReference>
<dbReference type="InterPro" id="IPR029016">
    <property type="entry name" value="GAF-like_dom_sf"/>
</dbReference>
<dbReference type="InterPro" id="IPR036097">
    <property type="entry name" value="HisK_dim/P_sf"/>
</dbReference>
<keyword evidence="4 8" id="KW-0808">Transferase</keyword>
<feature type="compositionally biased region" description="Basic residues" evidence="6">
    <location>
        <begin position="1"/>
        <end position="12"/>
    </location>
</feature>
<dbReference type="InterPro" id="IPR003594">
    <property type="entry name" value="HATPase_dom"/>
</dbReference>
<dbReference type="Gene3D" id="3.30.450.20">
    <property type="entry name" value="PAS domain"/>
    <property type="match status" value="1"/>
</dbReference>
<dbReference type="Gene3D" id="1.10.287.130">
    <property type="match status" value="1"/>
</dbReference>
<dbReference type="InterPro" id="IPR000014">
    <property type="entry name" value="PAS"/>
</dbReference>
<dbReference type="SUPFAM" id="SSF55785">
    <property type="entry name" value="PYP-like sensor domain (PAS domain)"/>
    <property type="match status" value="1"/>
</dbReference>
<dbReference type="InterPro" id="IPR005467">
    <property type="entry name" value="His_kinase_dom"/>
</dbReference>
<dbReference type="CDD" id="cd00082">
    <property type="entry name" value="HisKA"/>
    <property type="match status" value="1"/>
</dbReference>
<evidence type="ECO:0000256" key="4">
    <source>
        <dbReference type="ARBA" id="ARBA00022777"/>
    </source>
</evidence>
<dbReference type="InterPro" id="IPR035965">
    <property type="entry name" value="PAS-like_dom_sf"/>
</dbReference>
<dbReference type="CDD" id="cd00075">
    <property type="entry name" value="HATPase"/>
    <property type="match status" value="1"/>
</dbReference>
<comment type="caution">
    <text evidence="8">The sequence shown here is derived from an EMBL/GenBank/DDBJ whole genome shotgun (WGS) entry which is preliminary data.</text>
</comment>
<protein>
    <recommendedName>
        <fullName evidence="2">histidine kinase</fullName>
        <ecNumber evidence="2">2.7.13.3</ecNumber>
    </recommendedName>
</protein>
<dbReference type="Pfam" id="PF00512">
    <property type="entry name" value="HisKA"/>
    <property type="match status" value="1"/>
</dbReference>
<dbReference type="Proteomes" id="UP000635565">
    <property type="component" value="Unassembled WGS sequence"/>
</dbReference>
<keyword evidence="3" id="KW-0597">Phosphoprotein</keyword>
<dbReference type="EMBL" id="BNJJ01000021">
    <property type="protein sequence ID" value="GHO88097.1"/>
    <property type="molecule type" value="Genomic_DNA"/>
</dbReference>
<evidence type="ECO:0000256" key="1">
    <source>
        <dbReference type="ARBA" id="ARBA00000085"/>
    </source>
</evidence>
<feature type="region of interest" description="Disordered" evidence="6">
    <location>
        <begin position="1"/>
        <end position="25"/>
    </location>
</feature>
<dbReference type="SMART" id="SM00091">
    <property type="entry name" value="PAS"/>
    <property type="match status" value="1"/>
</dbReference>
<dbReference type="InterPro" id="IPR004358">
    <property type="entry name" value="Sig_transdc_His_kin-like_C"/>
</dbReference>
<dbReference type="Gene3D" id="3.30.450.40">
    <property type="match status" value="1"/>
</dbReference>
<dbReference type="Gene3D" id="3.30.565.10">
    <property type="entry name" value="Histidine kinase-like ATPase, C-terminal domain"/>
    <property type="match status" value="1"/>
</dbReference>
<dbReference type="Pfam" id="PF02518">
    <property type="entry name" value="HATPase_c"/>
    <property type="match status" value="1"/>
</dbReference>
<evidence type="ECO:0000256" key="6">
    <source>
        <dbReference type="SAM" id="MobiDB-lite"/>
    </source>
</evidence>
<evidence type="ECO:0000256" key="3">
    <source>
        <dbReference type="ARBA" id="ARBA00022553"/>
    </source>
</evidence>
<sequence length="644" mass="72040">MGKSQRHVVQRKQRPDVTSARKHGIRSTPLKVTAKPRAAQNETVLFRQLEAIFAVLPDGVVACDQDGKILRLNAAALRLFEVSSEARYRGRDYRDFLAYYTLCNEQQRPIFPEAWLRTPSSEEATSSPPEQTLMLQTPSKRRVAMNVSCSPVLDAQKHVRGMVAVFHEISQRDQQARHLQRVHEAVLTMTKAIAHLPENLERFSKQVAAALPEGSLLLSPPVIFIAQQLVNVIHQVLDCPRASLKALDSAGYYYYVAGSGFTAEQEEPERATSGLFTASELLAETVIARLCTNKEAIVRGDRVHYPPGFDVFASESYWNVTILLIPLFFEQQLSGVICIIKPGVDSIYTPEEIELVKVVSAQAMLVMEYLHCLHQQIEARNRELVLHEINRLNHDFLILANHELRTPLTGILGNLQLAQRRLELLKHEGAAQAERVSEQIVQAQQPLETALRSARVQQRMIDNITDDARIQTNQLELHLQRRDLLALLKAAVATRQQLVPERTIVLEMKSAAQEVPVIADAERITQVLTTYLTNALAYSPNETPVTIQVTIEEGVARVSVHNEGPGIPSEEQTHLWERFYRAKGNAVQHEMDLSLGLGLYLCRALIERHTGNVGVQSVPGHGATFWFTLPIAPSLGGREHGNAP</sequence>
<dbReference type="SUPFAM" id="SSF55781">
    <property type="entry name" value="GAF domain-like"/>
    <property type="match status" value="1"/>
</dbReference>
<dbReference type="InterPro" id="IPR013656">
    <property type="entry name" value="PAS_4"/>
</dbReference>
<dbReference type="CDD" id="cd00130">
    <property type="entry name" value="PAS"/>
    <property type="match status" value="1"/>
</dbReference>
<gene>
    <name evidence="8" type="ORF">KSZ_61030</name>
</gene>